<dbReference type="Proteomes" id="UP000051861">
    <property type="component" value="Unassembled WGS sequence"/>
</dbReference>
<evidence type="ECO:0000313" key="2">
    <source>
        <dbReference type="Proteomes" id="UP000051861"/>
    </source>
</evidence>
<protein>
    <submittedName>
        <fullName evidence="1">Uncharacterized protein</fullName>
    </submittedName>
</protein>
<sequence length="188" mass="22072">MRYLNSSELSKFHDSLLRMFGKHATNIGQDSWGFPSGINYCDTYSFNTKYGTLHVGHDDFTEAKRWWIPITLEEQVYGDQLPIAFEMCIPKTRNVQVSVHYAIDDNNIVYILHKGKFTVGHGSVSMSDFFDYYQKYPGKWQLMKFNYYDYLLLAKVNLVLADADFTQLLDSLAEFTRYIPNYKSNYRQ</sequence>
<organism evidence="1 2">
    <name type="scientific">candidate division WOR-1 bacterium DG_54_3</name>
    <dbReference type="NCBI Taxonomy" id="1703775"/>
    <lineage>
        <taxon>Bacteria</taxon>
        <taxon>Bacillati</taxon>
        <taxon>Saganbacteria</taxon>
    </lineage>
</organism>
<dbReference type="EMBL" id="LIZX01000263">
    <property type="protein sequence ID" value="KPJ62609.1"/>
    <property type="molecule type" value="Genomic_DNA"/>
</dbReference>
<gene>
    <name evidence="1" type="ORF">AMJ44_15430</name>
</gene>
<name>A0A0S7XJF0_UNCSA</name>
<proteinExistence type="predicted"/>
<reference evidence="1 2" key="1">
    <citation type="journal article" date="2015" name="Microbiome">
        <title>Genomic resolution of linkages in carbon, nitrogen, and sulfur cycling among widespread estuary sediment bacteria.</title>
        <authorList>
            <person name="Baker B.J."/>
            <person name="Lazar C.S."/>
            <person name="Teske A.P."/>
            <person name="Dick G.J."/>
        </authorList>
    </citation>
    <scope>NUCLEOTIDE SEQUENCE [LARGE SCALE GENOMIC DNA]</scope>
    <source>
        <strain evidence="1">DG_54_3</strain>
    </source>
</reference>
<comment type="caution">
    <text evidence="1">The sequence shown here is derived from an EMBL/GenBank/DDBJ whole genome shotgun (WGS) entry which is preliminary data.</text>
</comment>
<accession>A0A0S7XJF0</accession>
<evidence type="ECO:0000313" key="1">
    <source>
        <dbReference type="EMBL" id="KPJ62609.1"/>
    </source>
</evidence>
<dbReference type="AlphaFoldDB" id="A0A0S7XJF0"/>